<dbReference type="RefSeq" id="WP_013863963.1">
    <property type="nucleotide sequence ID" value="NC_015635.1"/>
</dbReference>
<dbReference type="KEGG" id="mph:MLP_30850"/>
<dbReference type="Gene3D" id="3.40.190.10">
    <property type="entry name" value="Periplasmic binding protein-like II"/>
    <property type="match status" value="2"/>
</dbReference>
<dbReference type="STRING" id="1032480.MLP_30850"/>
<evidence type="ECO:0000256" key="1">
    <source>
        <dbReference type="ARBA" id="ARBA00022729"/>
    </source>
</evidence>
<evidence type="ECO:0000313" key="4">
    <source>
        <dbReference type="EMBL" id="BAK36099.1"/>
    </source>
</evidence>
<evidence type="ECO:0000313" key="5">
    <source>
        <dbReference type="Proteomes" id="UP000007947"/>
    </source>
</evidence>
<dbReference type="SUPFAM" id="SSF53850">
    <property type="entry name" value="Periplasmic binding protein-like II"/>
    <property type="match status" value="1"/>
</dbReference>
<protein>
    <submittedName>
        <fullName evidence="4">Putative ABC transporter substrate-binding protein</fullName>
    </submittedName>
</protein>
<dbReference type="HOGENOM" id="CLU_019602_18_1_11"/>
<organism evidence="4 5">
    <name type="scientific">Microlunatus phosphovorus (strain ATCC 700054 / DSM 10555 / JCM 9379 / NBRC 101784 / NCIMB 13414 / VKM Ac-1990 / NM-1)</name>
    <dbReference type="NCBI Taxonomy" id="1032480"/>
    <lineage>
        <taxon>Bacteria</taxon>
        <taxon>Bacillati</taxon>
        <taxon>Actinomycetota</taxon>
        <taxon>Actinomycetes</taxon>
        <taxon>Propionibacteriales</taxon>
        <taxon>Propionibacteriaceae</taxon>
        <taxon>Microlunatus</taxon>
    </lineage>
</organism>
<sequence>MRTITKLALVSASIAATLLSACGSDSLSGGGTPGSPTAEVSANTDLNAKLPENIRSSGKLNIGTDASYAPNQFTEGKKIVGSEVDLFNAVAKKLGVTAEWENAKFGTIIPGITSGKYDLGVSSFTINDERRKQVLMVSYFNAGTQWATQAGNPKGIDPNNPCGKNIAVQADTVQDQNDLPARQKKCGSNPMKIQKYAGQDTVTAAVVTGKADAMLADSPVTAYAVSQSGGKLELLGEVYDAAPYGVVVAKDNKQLADVVAEALTEMKSDGSYLEILKAWGTEGGAIDTFEVK</sequence>
<dbReference type="PANTHER" id="PTHR35936:SF17">
    <property type="entry name" value="ARGININE-BINDING EXTRACELLULAR PROTEIN ARTP"/>
    <property type="match status" value="1"/>
</dbReference>
<dbReference type="PROSITE" id="PS51257">
    <property type="entry name" value="PROKAR_LIPOPROTEIN"/>
    <property type="match status" value="1"/>
</dbReference>
<evidence type="ECO:0000259" key="3">
    <source>
        <dbReference type="SMART" id="SM00062"/>
    </source>
</evidence>
<dbReference type="AlphaFoldDB" id="F5XKM7"/>
<dbReference type="Proteomes" id="UP000007947">
    <property type="component" value="Chromosome"/>
</dbReference>
<keyword evidence="1 2" id="KW-0732">Signal</keyword>
<dbReference type="CDD" id="cd01004">
    <property type="entry name" value="PBP2_MidA_like"/>
    <property type="match status" value="1"/>
</dbReference>
<dbReference type="OrthoDB" id="9762169at2"/>
<evidence type="ECO:0000256" key="2">
    <source>
        <dbReference type="SAM" id="SignalP"/>
    </source>
</evidence>
<feature type="chain" id="PRO_5039426412" evidence="2">
    <location>
        <begin position="22"/>
        <end position="292"/>
    </location>
</feature>
<feature type="signal peptide" evidence="2">
    <location>
        <begin position="1"/>
        <end position="21"/>
    </location>
</feature>
<keyword evidence="5" id="KW-1185">Reference proteome</keyword>
<reference evidence="4 5" key="1">
    <citation type="submission" date="2011-05" db="EMBL/GenBank/DDBJ databases">
        <title>Whole genome sequence of Microlunatus phosphovorus NM-1.</title>
        <authorList>
            <person name="Hosoyama A."/>
            <person name="Sasaki K."/>
            <person name="Harada T."/>
            <person name="Igarashi R."/>
            <person name="Kawakoshi A."/>
            <person name="Sasagawa M."/>
            <person name="Fukada J."/>
            <person name="Nakamura S."/>
            <person name="Katano Y."/>
            <person name="Hanada S."/>
            <person name="Kamagata Y."/>
            <person name="Nakamura N."/>
            <person name="Yamazaki S."/>
            <person name="Fujita N."/>
        </authorList>
    </citation>
    <scope>NUCLEOTIDE SEQUENCE [LARGE SCALE GENOMIC DNA]</scope>
    <source>
        <strain evidence="5">ATCC 700054 / DSM 10555 / JCM 9379 / NBRC 101784 / NCIMB 13414 / VKM Ac-1990 / NM-1</strain>
    </source>
</reference>
<feature type="domain" description="Solute-binding protein family 3/N-terminal" evidence="3">
    <location>
        <begin position="59"/>
        <end position="283"/>
    </location>
</feature>
<dbReference type="InterPro" id="IPR001638">
    <property type="entry name" value="Solute-binding_3/MltF_N"/>
</dbReference>
<dbReference type="eggNOG" id="COG0834">
    <property type="taxonomic scope" value="Bacteria"/>
</dbReference>
<dbReference type="SMART" id="SM00062">
    <property type="entry name" value="PBPb"/>
    <property type="match status" value="1"/>
</dbReference>
<name>F5XKM7_MICPN</name>
<dbReference type="Pfam" id="PF00497">
    <property type="entry name" value="SBP_bac_3"/>
    <property type="match status" value="1"/>
</dbReference>
<accession>F5XKM7</accession>
<dbReference type="EMBL" id="AP012204">
    <property type="protein sequence ID" value="BAK36099.1"/>
    <property type="molecule type" value="Genomic_DNA"/>
</dbReference>
<gene>
    <name evidence="4" type="ordered locus">MLP_30850</name>
</gene>
<proteinExistence type="predicted"/>
<dbReference type="PANTHER" id="PTHR35936">
    <property type="entry name" value="MEMBRANE-BOUND LYTIC MUREIN TRANSGLYCOSYLASE F"/>
    <property type="match status" value="1"/>
</dbReference>